<gene>
    <name evidence="5" type="ORF">BJ684DRAFT_7372</name>
</gene>
<proteinExistence type="inferred from homology"/>
<comment type="similarity">
    <text evidence="1">Belongs to the SMC family. SMC5 subfamily.</text>
</comment>
<evidence type="ECO:0000313" key="6">
    <source>
        <dbReference type="Proteomes" id="UP000267251"/>
    </source>
</evidence>
<dbReference type="GO" id="GO:0003697">
    <property type="term" value="F:single-stranded DNA binding"/>
    <property type="evidence" value="ECO:0007669"/>
    <property type="project" value="TreeGrafter"/>
</dbReference>
<dbReference type="OrthoDB" id="10254973at2759"/>
<dbReference type="Proteomes" id="UP000267251">
    <property type="component" value="Unassembled WGS sequence"/>
</dbReference>
<feature type="region of interest" description="Disordered" evidence="4">
    <location>
        <begin position="174"/>
        <end position="200"/>
    </location>
</feature>
<dbReference type="Gene3D" id="3.40.50.300">
    <property type="entry name" value="P-loop containing nucleotide triphosphate hydrolases"/>
    <property type="match status" value="1"/>
</dbReference>
<dbReference type="InterPro" id="IPR027417">
    <property type="entry name" value="P-loop_NTPase"/>
</dbReference>
<feature type="compositionally biased region" description="Basic and acidic residues" evidence="4">
    <location>
        <begin position="177"/>
        <end position="191"/>
    </location>
</feature>
<sequence length="200" mass="22628">MGKVRSIWERRVQSLIDHVSQGFSRALEALGAQGEVRLRRHAQGADAAEEDGSVEGWGVEILVKFRDRDPLRVLDGQRQSGGERSVATILYLLALQDLLTVPFRCVDEINQGMDPRNERKVHELLVDAACRNRESASSQYFLITPKLLPNLKYHDRMRVLCIYSGEWIPQDINSSSVKREDGGAGGRDRGPHLRKRIKVE</sequence>
<name>A0A4P9Y7X8_9FUNG</name>
<dbReference type="AlphaFoldDB" id="A0A4P9Y7X8"/>
<evidence type="ECO:0000313" key="5">
    <source>
        <dbReference type="EMBL" id="RKP15208.1"/>
    </source>
</evidence>
<evidence type="ECO:0000256" key="1">
    <source>
        <dbReference type="ARBA" id="ARBA00010171"/>
    </source>
</evidence>
<organism evidence="5 6">
    <name type="scientific">Piptocephalis cylindrospora</name>
    <dbReference type="NCBI Taxonomy" id="1907219"/>
    <lineage>
        <taxon>Eukaryota</taxon>
        <taxon>Fungi</taxon>
        <taxon>Fungi incertae sedis</taxon>
        <taxon>Zoopagomycota</taxon>
        <taxon>Zoopagomycotina</taxon>
        <taxon>Zoopagomycetes</taxon>
        <taxon>Zoopagales</taxon>
        <taxon>Piptocephalidaceae</taxon>
        <taxon>Piptocephalis</taxon>
    </lineage>
</organism>
<keyword evidence="3" id="KW-0175">Coiled coil</keyword>
<protein>
    <recommendedName>
        <fullName evidence="2">Structural maintenance of chromosomes protein 5</fullName>
    </recommendedName>
</protein>
<evidence type="ECO:0000256" key="4">
    <source>
        <dbReference type="SAM" id="MobiDB-lite"/>
    </source>
</evidence>
<evidence type="ECO:0000256" key="3">
    <source>
        <dbReference type="ARBA" id="ARBA00023054"/>
    </source>
</evidence>
<reference evidence="6" key="1">
    <citation type="journal article" date="2018" name="Nat. Microbiol.">
        <title>Leveraging single-cell genomics to expand the fungal tree of life.</title>
        <authorList>
            <person name="Ahrendt S.R."/>
            <person name="Quandt C.A."/>
            <person name="Ciobanu D."/>
            <person name="Clum A."/>
            <person name="Salamov A."/>
            <person name="Andreopoulos B."/>
            <person name="Cheng J.F."/>
            <person name="Woyke T."/>
            <person name="Pelin A."/>
            <person name="Henrissat B."/>
            <person name="Reynolds N.K."/>
            <person name="Benny G.L."/>
            <person name="Smith M.E."/>
            <person name="James T.Y."/>
            <person name="Grigoriev I.V."/>
        </authorList>
    </citation>
    <scope>NUCLEOTIDE SEQUENCE [LARGE SCALE GENOMIC DNA]</scope>
</reference>
<accession>A0A4P9Y7X8</accession>
<dbReference type="PANTHER" id="PTHR45916:SF1">
    <property type="entry name" value="STRUCTURAL MAINTENANCE OF CHROMOSOMES PROTEIN 5"/>
    <property type="match status" value="1"/>
</dbReference>
<evidence type="ECO:0000256" key="2">
    <source>
        <dbReference type="ARBA" id="ARBA00018687"/>
    </source>
</evidence>
<dbReference type="GO" id="GO:0030915">
    <property type="term" value="C:Smc5-Smc6 complex"/>
    <property type="evidence" value="ECO:0007669"/>
    <property type="project" value="TreeGrafter"/>
</dbReference>
<dbReference type="GO" id="GO:0005634">
    <property type="term" value="C:nucleus"/>
    <property type="evidence" value="ECO:0007669"/>
    <property type="project" value="TreeGrafter"/>
</dbReference>
<dbReference type="SUPFAM" id="SSF52540">
    <property type="entry name" value="P-loop containing nucleoside triphosphate hydrolases"/>
    <property type="match status" value="1"/>
</dbReference>
<keyword evidence="6" id="KW-1185">Reference proteome</keyword>
<dbReference type="GO" id="GO:0000724">
    <property type="term" value="P:double-strand break repair via homologous recombination"/>
    <property type="evidence" value="ECO:0007669"/>
    <property type="project" value="TreeGrafter"/>
</dbReference>
<dbReference type="PANTHER" id="PTHR45916">
    <property type="entry name" value="STRUCTURAL MAINTENANCE OF CHROMOSOMES PROTEIN 5"/>
    <property type="match status" value="1"/>
</dbReference>
<dbReference type="EMBL" id="KZ987749">
    <property type="protein sequence ID" value="RKP15208.1"/>
    <property type="molecule type" value="Genomic_DNA"/>
</dbReference>